<dbReference type="RefSeq" id="WP_112053397.1">
    <property type="nucleotide sequence ID" value="NZ_QLSX01000001.1"/>
</dbReference>
<evidence type="ECO:0000256" key="5">
    <source>
        <dbReference type="ARBA" id="ARBA00022898"/>
    </source>
</evidence>
<dbReference type="Gene3D" id="3.90.1150.10">
    <property type="entry name" value="Aspartate Aminotransferase, domain 1"/>
    <property type="match status" value="1"/>
</dbReference>
<dbReference type="PANTHER" id="PTHR42684:SF1">
    <property type="entry name" value="BETA-ALANINE--PYRUVATE AMINOTRANSFERASE"/>
    <property type="match status" value="1"/>
</dbReference>
<sequence>MLHSDVETDPTSTSAPDTLSSAFWMPYTANRDFRNHPRMVTGAEGRYFIDAKGRRLFDSLSGLWTCGAGHNRAEIKDAVSHQLGSLDFAPGFQVGHPLAFALADKVAELTPAGLDHVFFTNSGSEAADTSVKMAKAYWRLKGRPEKTRLIGRAKGYHGVNIGGTSLGGIGANRKHYGPLLDVSHLPHTLQQSLAFTRGQAETGWELANALLDQIALHDASTIAAVIVEPMSGSGGVIVPPKGYLERLRAICDAHDILLIFDEVITAFGRCGARTGAEAFGVTPDIMNVAKQLTNGAVPMGAVIASHEVFSAFMDGTAPAHAIEFPHGYTYSGHPVACAAGLAALALFEREDFPAQVRTIAPAFENKLHALRGRRHVVDIRNYGLAGAIQLAPRDGDPTIRPRDAHLALWEAGFYVRFGGDTLQFGPPFSTTEDELERLFEAVATTLDTLD</sequence>
<dbReference type="InterPro" id="IPR015421">
    <property type="entry name" value="PyrdxlP-dep_Trfase_major"/>
</dbReference>
<proteinExistence type="inferred from homology"/>
<dbReference type="AlphaFoldDB" id="A0A328Y5L3"/>
<dbReference type="CDD" id="cd00610">
    <property type="entry name" value="OAT_like"/>
    <property type="match status" value="1"/>
</dbReference>
<evidence type="ECO:0000256" key="4">
    <source>
        <dbReference type="ARBA" id="ARBA00022679"/>
    </source>
</evidence>
<dbReference type="InterPro" id="IPR015424">
    <property type="entry name" value="PyrdxlP-dep_Trfase"/>
</dbReference>
<dbReference type="OrthoDB" id="7052035at2"/>
<protein>
    <submittedName>
        <fullName evidence="7">Beta-alanine--pyruvate transaminase</fullName>
    </submittedName>
</protein>
<evidence type="ECO:0000256" key="3">
    <source>
        <dbReference type="ARBA" id="ARBA00022576"/>
    </source>
</evidence>
<keyword evidence="4" id="KW-0808">Transferase</keyword>
<dbReference type="Gene3D" id="3.40.640.10">
    <property type="entry name" value="Type I PLP-dependent aspartate aminotransferase-like (Major domain)"/>
    <property type="match status" value="1"/>
</dbReference>
<dbReference type="GO" id="GO:0009102">
    <property type="term" value="P:biotin biosynthetic process"/>
    <property type="evidence" value="ECO:0007669"/>
    <property type="project" value="TreeGrafter"/>
</dbReference>
<dbReference type="InterPro" id="IPR049704">
    <property type="entry name" value="Aminotrans_3_PPA_site"/>
</dbReference>
<accession>A0A328Y5L3</accession>
<dbReference type="InterPro" id="IPR015422">
    <property type="entry name" value="PyrdxlP-dep_Trfase_small"/>
</dbReference>
<name>A0A328Y5L3_9GAMM</name>
<dbReference type="Pfam" id="PF00202">
    <property type="entry name" value="Aminotran_3"/>
    <property type="match status" value="1"/>
</dbReference>
<dbReference type="InterPro" id="IPR005814">
    <property type="entry name" value="Aminotrans_3"/>
</dbReference>
<dbReference type="SUPFAM" id="SSF53383">
    <property type="entry name" value="PLP-dependent transferases"/>
    <property type="match status" value="1"/>
</dbReference>
<dbReference type="GO" id="GO:0004015">
    <property type="term" value="F:adenosylmethionine-8-amino-7-oxononanoate transaminase activity"/>
    <property type="evidence" value="ECO:0007669"/>
    <property type="project" value="TreeGrafter"/>
</dbReference>
<comment type="cofactor">
    <cofactor evidence="1">
        <name>pyridoxal 5'-phosphate</name>
        <dbReference type="ChEBI" id="CHEBI:597326"/>
    </cofactor>
</comment>
<keyword evidence="3" id="KW-0032">Aminotransferase</keyword>
<keyword evidence="5 6" id="KW-0663">Pyridoxal phosphate</keyword>
<dbReference type="Proteomes" id="UP000249700">
    <property type="component" value="Unassembled WGS sequence"/>
</dbReference>
<evidence type="ECO:0000313" key="7">
    <source>
        <dbReference type="EMBL" id="RAR64546.1"/>
    </source>
</evidence>
<comment type="caution">
    <text evidence="7">The sequence shown here is derived from an EMBL/GenBank/DDBJ whole genome shotgun (WGS) entry which is preliminary data.</text>
</comment>
<evidence type="ECO:0000256" key="6">
    <source>
        <dbReference type="RuleBase" id="RU003560"/>
    </source>
</evidence>
<reference evidence="7 8" key="1">
    <citation type="submission" date="2018-06" db="EMBL/GenBank/DDBJ databases">
        <title>Comparative analysis of microorganisms from saline springs in Andes Mountain Range, Colombia.</title>
        <authorList>
            <person name="Rubin E."/>
        </authorList>
    </citation>
    <scope>NUCLEOTIDE SEQUENCE [LARGE SCALE GENOMIC DNA]</scope>
    <source>
        <strain evidence="7 8">USBA-857</strain>
    </source>
</reference>
<dbReference type="PANTHER" id="PTHR42684">
    <property type="entry name" value="ADENOSYLMETHIONINE-8-AMINO-7-OXONONANOATE AMINOTRANSFERASE"/>
    <property type="match status" value="1"/>
</dbReference>
<dbReference type="GO" id="GO:0030170">
    <property type="term" value="F:pyridoxal phosphate binding"/>
    <property type="evidence" value="ECO:0007669"/>
    <property type="project" value="InterPro"/>
</dbReference>
<dbReference type="PROSITE" id="PS00600">
    <property type="entry name" value="AA_TRANSFER_CLASS_3"/>
    <property type="match status" value="1"/>
</dbReference>
<comment type="similarity">
    <text evidence="2 6">Belongs to the class-III pyridoxal-phosphate-dependent aminotransferase family.</text>
</comment>
<gene>
    <name evidence="7" type="ORF">BCL93_101366</name>
</gene>
<keyword evidence="7" id="KW-0670">Pyruvate</keyword>
<dbReference type="EMBL" id="QLSX01000001">
    <property type="protein sequence ID" value="RAR64546.1"/>
    <property type="molecule type" value="Genomic_DNA"/>
</dbReference>
<evidence type="ECO:0000256" key="1">
    <source>
        <dbReference type="ARBA" id="ARBA00001933"/>
    </source>
</evidence>
<dbReference type="PIRSF" id="PIRSF000521">
    <property type="entry name" value="Transaminase_4ab_Lys_Orn"/>
    <property type="match status" value="1"/>
</dbReference>
<organism evidence="7 8">
    <name type="scientific">Onishia taeanensis</name>
    <dbReference type="NCBI Taxonomy" id="284577"/>
    <lineage>
        <taxon>Bacteria</taxon>
        <taxon>Pseudomonadati</taxon>
        <taxon>Pseudomonadota</taxon>
        <taxon>Gammaproteobacteria</taxon>
        <taxon>Oceanospirillales</taxon>
        <taxon>Halomonadaceae</taxon>
        <taxon>Onishia</taxon>
    </lineage>
</organism>
<evidence type="ECO:0000256" key="2">
    <source>
        <dbReference type="ARBA" id="ARBA00008954"/>
    </source>
</evidence>
<evidence type="ECO:0000313" key="8">
    <source>
        <dbReference type="Proteomes" id="UP000249700"/>
    </source>
</evidence>
<dbReference type="FunFam" id="3.40.640.10:FF:000014">
    <property type="entry name" value="Adenosylmethionine-8-amino-7-oxononanoate aminotransferase, probable"/>
    <property type="match status" value="1"/>
</dbReference>